<protein>
    <recommendedName>
        <fullName evidence="5">Pentapeptide MXKDX repeat protein</fullName>
    </recommendedName>
</protein>
<evidence type="ECO:0008006" key="5">
    <source>
        <dbReference type="Google" id="ProtNLM"/>
    </source>
</evidence>
<feature type="region of interest" description="Disordered" evidence="1">
    <location>
        <begin position="24"/>
        <end position="90"/>
    </location>
</feature>
<keyword evidence="2" id="KW-0732">Signal</keyword>
<sequence length="90" mass="10527">MLKVLIAIFISGFLFVSGSTFAGDYSQTQNKVDDKMNSPQKAESDKKNADADRNKQNNMKKEDERMNKERMNKDRMNNMEMDNQRRNESQ</sequence>
<feature type="compositionally biased region" description="Basic and acidic residues" evidence="1">
    <location>
        <begin position="31"/>
        <end position="90"/>
    </location>
</feature>
<evidence type="ECO:0000313" key="3">
    <source>
        <dbReference type="EMBL" id="PSJ17622.1"/>
    </source>
</evidence>
<dbReference type="RefSeq" id="WP_106706556.1">
    <property type="nucleotide sequence ID" value="NZ_PXXU01000016.1"/>
</dbReference>
<dbReference type="EMBL" id="PXXU01000016">
    <property type="protein sequence ID" value="PSJ17622.1"/>
    <property type="molecule type" value="Genomic_DNA"/>
</dbReference>
<evidence type="ECO:0000256" key="2">
    <source>
        <dbReference type="SAM" id="SignalP"/>
    </source>
</evidence>
<comment type="caution">
    <text evidence="3">The sequence shown here is derived from an EMBL/GenBank/DDBJ whole genome shotgun (WGS) entry which is preliminary data.</text>
</comment>
<name>A0A2P7NVX2_9PROT</name>
<feature type="chain" id="PRO_5015118262" description="Pentapeptide MXKDX repeat protein" evidence="2">
    <location>
        <begin position="23"/>
        <end position="90"/>
    </location>
</feature>
<proteinExistence type="predicted"/>
<evidence type="ECO:0000313" key="4">
    <source>
        <dbReference type="Proteomes" id="UP000241912"/>
    </source>
</evidence>
<evidence type="ECO:0000256" key="1">
    <source>
        <dbReference type="SAM" id="MobiDB-lite"/>
    </source>
</evidence>
<organism evidence="3 4">
    <name type="scientific">Nitrosomonas supralitoralis</name>
    <dbReference type="NCBI Taxonomy" id="2116706"/>
    <lineage>
        <taxon>Bacteria</taxon>
        <taxon>Pseudomonadati</taxon>
        <taxon>Pseudomonadota</taxon>
        <taxon>Betaproteobacteria</taxon>
        <taxon>Nitrosomonadales</taxon>
        <taxon>Nitrosomonadaceae</taxon>
        <taxon>Nitrosomonas</taxon>
    </lineage>
</organism>
<feature type="signal peptide" evidence="2">
    <location>
        <begin position="1"/>
        <end position="22"/>
    </location>
</feature>
<gene>
    <name evidence="3" type="ORF">C7H79_06880</name>
</gene>
<reference evidence="3 4" key="1">
    <citation type="submission" date="2018-03" db="EMBL/GenBank/DDBJ databases">
        <title>Draft genome of Nitrosomonas supralitoralis APG5.</title>
        <authorList>
            <person name="Urakawa H."/>
            <person name="Lopez J.V."/>
        </authorList>
    </citation>
    <scope>NUCLEOTIDE SEQUENCE [LARGE SCALE GENOMIC DNA]</scope>
    <source>
        <strain evidence="3 4">APG5</strain>
    </source>
</reference>
<keyword evidence="4" id="KW-1185">Reference proteome</keyword>
<accession>A0A2P7NVX2</accession>
<dbReference type="OrthoDB" id="8551479at2"/>
<dbReference type="Proteomes" id="UP000241912">
    <property type="component" value="Unassembled WGS sequence"/>
</dbReference>
<dbReference type="AlphaFoldDB" id="A0A2P7NVX2"/>